<feature type="domain" description="Zn(2)-C6 fungal-type" evidence="3">
    <location>
        <begin position="11"/>
        <end position="41"/>
    </location>
</feature>
<dbReference type="RefSeq" id="XP_046018946.1">
    <property type="nucleotide sequence ID" value="XM_046148713.1"/>
</dbReference>
<dbReference type="AlphaFoldDB" id="A0A9P8YK29"/>
<evidence type="ECO:0000313" key="4">
    <source>
        <dbReference type="EMBL" id="KAH7040891.1"/>
    </source>
</evidence>
<dbReference type="CDD" id="cd00067">
    <property type="entry name" value="GAL4"/>
    <property type="match status" value="1"/>
</dbReference>
<dbReference type="GeneID" id="70178259"/>
<dbReference type="OrthoDB" id="4937900at2759"/>
<dbReference type="Pfam" id="PF00172">
    <property type="entry name" value="Zn_clus"/>
    <property type="match status" value="1"/>
</dbReference>
<dbReference type="Proteomes" id="UP000756346">
    <property type="component" value="Unassembled WGS sequence"/>
</dbReference>
<dbReference type="Gene3D" id="4.10.240.10">
    <property type="entry name" value="Zn(2)-C6 fungal-type DNA-binding domain"/>
    <property type="match status" value="1"/>
</dbReference>
<dbReference type="InterPro" id="IPR001138">
    <property type="entry name" value="Zn2Cys6_DnaBD"/>
</dbReference>
<dbReference type="InterPro" id="IPR053157">
    <property type="entry name" value="Sterol_Uptake_Regulator"/>
</dbReference>
<dbReference type="EMBL" id="JAGTJQ010000001">
    <property type="protein sequence ID" value="KAH7040891.1"/>
    <property type="molecule type" value="Genomic_DNA"/>
</dbReference>
<feature type="region of interest" description="Disordered" evidence="2">
    <location>
        <begin position="43"/>
        <end position="86"/>
    </location>
</feature>
<evidence type="ECO:0000313" key="5">
    <source>
        <dbReference type="Proteomes" id="UP000756346"/>
    </source>
</evidence>
<proteinExistence type="predicted"/>
<dbReference type="PROSITE" id="PS50048">
    <property type="entry name" value="ZN2_CY6_FUNGAL_2"/>
    <property type="match status" value="1"/>
</dbReference>
<protein>
    <recommendedName>
        <fullName evidence="3">Zn(2)-C6 fungal-type domain-containing protein</fullName>
    </recommendedName>
</protein>
<comment type="caution">
    <text evidence="4">The sequence shown here is derived from an EMBL/GenBank/DDBJ whole genome shotgun (WGS) entry which is preliminary data.</text>
</comment>
<evidence type="ECO:0000256" key="1">
    <source>
        <dbReference type="ARBA" id="ARBA00023242"/>
    </source>
</evidence>
<evidence type="ECO:0000256" key="2">
    <source>
        <dbReference type="SAM" id="MobiDB-lite"/>
    </source>
</evidence>
<accession>A0A9P8YK29</accession>
<keyword evidence="5" id="KW-1185">Reference proteome</keyword>
<organism evidence="4 5">
    <name type="scientific">Microdochium trichocladiopsis</name>
    <dbReference type="NCBI Taxonomy" id="1682393"/>
    <lineage>
        <taxon>Eukaryota</taxon>
        <taxon>Fungi</taxon>
        <taxon>Dikarya</taxon>
        <taxon>Ascomycota</taxon>
        <taxon>Pezizomycotina</taxon>
        <taxon>Sordariomycetes</taxon>
        <taxon>Xylariomycetidae</taxon>
        <taxon>Xylariales</taxon>
        <taxon>Microdochiaceae</taxon>
        <taxon>Microdochium</taxon>
    </lineage>
</organism>
<dbReference type="PROSITE" id="PS00463">
    <property type="entry name" value="ZN2_CY6_FUNGAL_1"/>
    <property type="match status" value="1"/>
</dbReference>
<dbReference type="SUPFAM" id="SSF57701">
    <property type="entry name" value="Zn2/Cys6 DNA-binding domain"/>
    <property type="match status" value="1"/>
</dbReference>
<dbReference type="SMART" id="SM00066">
    <property type="entry name" value="GAL4"/>
    <property type="match status" value="1"/>
</dbReference>
<evidence type="ECO:0000259" key="3">
    <source>
        <dbReference type="PROSITE" id="PS50048"/>
    </source>
</evidence>
<keyword evidence="1" id="KW-0539">Nucleus</keyword>
<reference evidence="4" key="1">
    <citation type="journal article" date="2021" name="Nat. Commun.">
        <title>Genetic determinants of endophytism in the Arabidopsis root mycobiome.</title>
        <authorList>
            <person name="Mesny F."/>
            <person name="Miyauchi S."/>
            <person name="Thiergart T."/>
            <person name="Pickel B."/>
            <person name="Atanasova L."/>
            <person name="Karlsson M."/>
            <person name="Huettel B."/>
            <person name="Barry K.W."/>
            <person name="Haridas S."/>
            <person name="Chen C."/>
            <person name="Bauer D."/>
            <person name="Andreopoulos W."/>
            <person name="Pangilinan J."/>
            <person name="LaButti K."/>
            <person name="Riley R."/>
            <person name="Lipzen A."/>
            <person name="Clum A."/>
            <person name="Drula E."/>
            <person name="Henrissat B."/>
            <person name="Kohler A."/>
            <person name="Grigoriev I.V."/>
            <person name="Martin F.M."/>
            <person name="Hacquard S."/>
        </authorList>
    </citation>
    <scope>NUCLEOTIDE SEQUENCE</scope>
    <source>
        <strain evidence="4">MPI-CAGE-CH-0230</strain>
    </source>
</reference>
<dbReference type="InterPro" id="IPR036864">
    <property type="entry name" value="Zn2-C6_fun-type_DNA-bd_sf"/>
</dbReference>
<gene>
    <name evidence="4" type="ORF">B0I36DRAFT_16487</name>
</gene>
<dbReference type="GO" id="GO:0008270">
    <property type="term" value="F:zinc ion binding"/>
    <property type="evidence" value="ECO:0007669"/>
    <property type="project" value="InterPro"/>
</dbReference>
<feature type="compositionally biased region" description="Low complexity" evidence="2">
    <location>
        <begin position="61"/>
        <end position="84"/>
    </location>
</feature>
<dbReference type="PANTHER" id="PTHR47784:SF4">
    <property type="entry name" value="ZN(II)2CYS6 TRANSCRIPTION FACTOR (EUROFUNG)"/>
    <property type="match status" value="1"/>
</dbReference>
<name>A0A9P8YK29_9PEZI</name>
<dbReference type="GO" id="GO:0001228">
    <property type="term" value="F:DNA-binding transcription activator activity, RNA polymerase II-specific"/>
    <property type="evidence" value="ECO:0007669"/>
    <property type="project" value="TreeGrafter"/>
</dbReference>
<sequence>MRRSHRKSRLGCSECKKRHMRCDESRPACLNCTRAQRSCSFLSSGASRPAQPHSQHRDLTAASSSEPYNASSASPSPDPTSGPDAHQKHFTLRHLELMHHFEHHMANDMQIYNTLMYDACQLALVEGFASRYVMDQVLAIAAAHKASTLTDAQARQAYHLEATSLQTRAVALFTAETADAGIPSDKAMAAFTFASFLGLHVLYDLTQIEDATWANPTLGLDQFTHYFKLLQGIRKIATPIWDQVSERVGCDVRMWDVSKRDLSASARAAERRSSECSQLLALLDISDVTAASREVLRVAIDALIDMFESGHQHGRWVIIAQEWPTRATPEYNELVARRRPEALVVLAHFSVLLHRGRDFWCVGDAGSRLFRCIKMHLGEYWAKWLEWPEQQLQLSPARSVLAAQAISK</sequence>
<dbReference type="PANTHER" id="PTHR47784">
    <property type="entry name" value="STEROL UPTAKE CONTROL PROTEIN 2"/>
    <property type="match status" value="1"/>
</dbReference>